<dbReference type="Gene3D" id="1.20.1250.20">
    <property type="entry name" value="MFS general substrate transporter like domains"/>
    <property type="match status" value="2"/>
</dbReference>
<keyword evidence="2" id="KW-0812">Transmembrane</keyword>
<accession>A0A5J9TJ62</accession>
<feature type="transmembrane region" description="Helical" evidence="2">
    <location>
        <begin position="74"/>
        <end position="102"/>
    </location>
</feature>
<evidence type="ECO:0000256" key="2">
    <source>
        <dbReference type="SAM" id="Phobius"/>
    </source>
</evidence>
<proteinExistence type="predicted"/>
<feature type="chain" id="PRO_5023898761" evidence="3">
    <location>
        <begin position="16"/>
        <end position="347"/>
    </location>
</feature>
<dbReference type="OrthoDB" id="433512at2759"/>
<keyword evidence="5" id="KW-1185">Reference proteome</keyword>
<organism evidence="4 5">
    <name type="scientific">Eragrostis curvula</name>
    <name type="common">weeping love grass</name>
    <dbReference type="NCBI Taxonomy" id="38414"/>
    <lineage>
        <taxon>Eukaryota</taxon>
        <taxon>Viridiplantae</taxon>
        <taxon>Streptophyta</taxon>
        <taxon>Embryophyta</taxon>
        <taxon>Tracheophyta</taxon>
        <taxon>Spermatophyta</taxon>
        <taxon>Magnoliopsida</taxon>
        <taxon>Liliopsida</taxon>
        <taxon>Poales</taxon>
        <taxon>Poaceae</taxon>
        <taxon>PACMAD clade</taxon>
        <taxon>Chloridoideae</taxon>
        <taxon>Eragrostideae</taxon>
        <taxon>Eragrostidinae</taxon>
        <taxon>Eragrostis</taxon>
    </lineage>
</organism>
<dbReference type="Proteomes" id="UP000324897">
    <property type="component" value="Chromosome 3"/>
</dbReference>
<feature type="non-terminal residue" evidence="4">
    <location>
        <position position="1"/>
    </location>
</feature>
<keyword evidence="2" id="KW-0472">Membrane</keyword>
<comment type="caution">
    <text evidence="4">The sequence shown here is derived from an EMBL/GenBank/DDBJ whole genome shotgun (WGS) entry which is preliminary data.</text>
</comment>
<feature type="compositionally biased region" description="Basic and acidic residues" evidence="1">
    <location>
        <begin position="194"/>
        <end position="212"/>
    </location>
</feature>
<feature type="region of interest" description="Disordered" evidence="1">
    <location>
        <begin position="112"/>
        <end position="161"/>
    </location>
</feature>
<protein>
    <submittedName>
        <fullName evidence="4">Uncharacterized protein</fullName>
    </submittedName>
</protein>
<keyword evidence="3" id="KW-0732">Signal</keyword>
<dbReference type="InterPro" id="IPR036259">
    <property type="entry name" value="MFS_trans_sf"/>
</dbReference>
<feature type="transmembrane region" description="Helical" evidence="2">
    <location>
        <begin position="31"/>
        <end position="53"/>
    </location>
</feature>
<evidence type="ECO:0000313" key="4">
    <source>
        <dbReference type="EMBL" id="TVU11400.1"/>
    </source>
</evidence>
<evidence type="ECO:0000313" key="5">
    <source>
        <dbReference type="Proteomes" id="UP000324897"/>
    </source>
</evidence>
<gene>
    <name evidence="4" type="ORF">EJB05_44985</name>
</gene>
<dbReference type="EMBL" id="RWGY01000039">
    <property type="protein sequence ID" value="TVU11400.1"/>
    <property type="molecule type" value="Genomic_DNA"/>
</dbReference>
<feature type="region of interest" description="Disordered" evidence="1">
    <location>
        <begin position="181"/>
        <end position="212"/>
    </location>
</feature>
<keyword evidence="2" id="KW-1133">Transmembrane helix</keyword>
<dbReference type="AlphaFoldDB" id="A0A5J9TJ62"/>
<name>A0A5J9TJ62_9POAL</name>
<reference evidence="4 5" key="1">
    <citation type="journal article" date="2019" name="Sci. Rep.">
        <title>A high-quality genome of Eragrostis curvula grass provides insights into Poaceae evolution and supports new strategies to enhance forage quality.</title>
        <authorList>
            <person name="Carballo J."/>
            <person name="Santos B.A.C.M."/>
            <person name="Zappacosta D."/>
            <person name="Garbus I."/>
            <person name="Selva J.P."/>
            <person name="Gallo C.A."/>
            <person name="Diaz A."/>
            <person name="Albertini E."/>
            <person name="Caccamo M."/>
            <person name="Echenique V."/>
        </authorList>
    </citation>
    <scope>NUCLEOTIDE SEQUENCE [LARGE SCALE GENOMIC DNA]</scope>
    <source>
        <strain evidence="5">cv. Victoria</strain>
        <tissue evidence="4">Leaf</tissue>
    </source>
</reference>
<dbReference type="Gramene" id="TVU11400">
    <property type="protein sequence ID" value="TVU11400"/>
    <property type="gene ID" value="EJB05_44985"/>
</dbReference>
<sequence>MAGFLLMAVFLFALAGPYDHYWRDNATAPPYIVLYALTFFSTNLGPNTSTFILPSYSRRGFGQRERDRRKVEAGYMPGIGMMYALVILGAISLVGLAVTYLFTPETMGRSLEENESVRGQSQLLPHRLPARLPSPPLPNPNSRSLRLQPLPRHSQVPPSPPLSYEIPLGARDLQIGFRTGQRRHGCGDGAAGGEEDRAAGGRAAERAGDERTTVREQFTAPGQPRRLRAQRRCLHVLLTRLRATQCSSSAASTRFTYLSKVSCNPQGGVRVVQHQLRSLRPHVLTSANRDLPRHNPQTAGQQLALREHDPTGRFCSNFTLKVCGSTPCVRNANHLFLELPLLMDGAC</sequence>
<feature type="signal peptide" evidence="3">
    <location>
        <begin position="1"/>
        <end position="15"/>
    </location>
</feature>
<evidence type="ECO:0000256" key="1">
    <source>
        <dbReference type="SAM" id="MobiDB-lite"/>
    </source>
</evidence>
<evidence type="ECO:0000256" key="3">
    <source>
        <dbReference type="SAM" id="SignalP"/>
    </source>
</evidence>